<dbReference type="RefSeq" id="WP_094847692.1">
    <property type="nucleotide sequence ID" value="NZ_NEVJ01000003.1"/>
</dbReference>
<reference evidence="3" key="1">
    <citation type="submission" date="2017-05" db="EMBL/GenBank/DDBJ databases">
        <title>Complete and WGS of Bordetella genogroups.</title>
        <authorList>
            <person name="Spilker T."/>
            <person name="Lipuma J."/>
        </authorList>
    </citation>
    <scope>NUCLEOTIDE SEQUENCE</scope>
    <source>
        <strain evidence="3">AU21707</strain>
    </source>
</reference>
<protein>
    <submittedName>
        <fullName evidence="3">DUF58 domain-containing protein</fullName>
    </submittedName>
</protein>
<evidence type="ECO:0000256" key="1">
    <source>
        <dbReference type="SAM" id="MobiDB-lite"/>
    </source>
</evidence>
<feature type="region of interest" description="Disordered" evidence="1">
    <location>
        <begin position="1"/>
        <end position="33"/>
    </location>
</feature>
<proteinExistence type="predicted"/>
<gene>
    <name evidence="3" type="ORF">CAL26_15190</name>
</gene>
<feature type="compositionally biased region" description="Basic residues" evidence="1">
    <location>
        <begin position="1"/>
        <end position="11"/>
    </location>
</feature>
<accession>A0A261R333</accession>
<sequence>MFGWRKPSRRARGADGAASDAPGDGASGGVPGDGAAAIRTRRADALVRRLEWTVIRRLDGLLQGDYRTLFRGFGIDFADLREYQPGDDVRYIDWNVTARLQTPHVREFQEDREIAAWFLLDLSGSVDFGSGDIRKRALLGDFTAVMARLLTRHGNRVGALLYSGAQGARPAVVPARAGRRHLLHVLDCMHAAPAAPASARGETRLGDLLDHARGVVSRRSAVFVVSDFISAPGWETSLGLLARQHDVVAVRLVDPLESALPDLGLVVLQDAETGEQLLVDTHDASFRKRFVEAAAAREAQLRDAFARAGVACLSLATDERLDLALLKFAQQRRRPGGDAKGADAPVAEVAGVAPARSQEHLRAVLMTNSGAPKGAADRRAGAARRQP</sequence>
<evidence type="ECO:0000313" key="4">
    <source>
        <dbReference type="Proteomes" id="UP000216857"/>
    </source>
</evidence>
<dbReference type="Pfam" id="PF01882">
    <property type="entry name" value="DUF58"/>
    <property type="match status" value="1"/>
</dbReference>
<dbReference type="SUPFAM" id="SSF53300">
    <property type="entry name" value="vWA-like"/>
    <property type="match status" value="1"/>
</dbReference>
<evidence type="ECO:0000259" key="2">
    <source>
        <dbReference type="Pfam" id="PF01882"/>
    </source>
</evidence>
<feature type="region of interest" description="Disordered" evidence="1">
    <location>
        <begin position="365"/>
        <end position="387"/>
    </location>
</feature>
<dbReference type="Proteomes" id="UP000216857">
    <property type="component" value="Unassembled WGS sequence"/>
</dbReference>
<comment type="caution">
    <text evidence="3">The sequence shown here is derived from an EMBL/GenBank/DDBJ whole genome shotgun (WGS) entry which is preliminary data.</text>
</comment>
<feature type="domain" description="DUF58" evidence="2">
    <location>
        <begin position="79"/>
        <end position="299"/>
    </location>
</feature>
<evidence type="ECO:0000313" key="3">
    <source>
        <dbReference type="EMBL" id="OZI19010.1"/>
    </source>
</evidence>
<organism evidence="3 4">
    <name type="scientific">Bordetella genomosp. 9</name>
    <dbReference type="NCBI Taxonomy" id="1416803"/>
    <lineage>
        <taxon>Bacteria</taxon>
        <taxon>Pseudomonadati</taxon>
        <taxon>Pseudomonadota</taxon>
        <taxon>Betaproteobacteria</taxon>
        <taxon>Burkholderiales</taxon>
        <taxon>Alcaligenaceae</taxon>
        <taxon>Bordetella</taxon>
    </lineage>
</organism>
<dbReference type="OrthoDB" id="9776116at2"/>
<feature type="compositionally biased region" description="Low complexity" evidence="1">
    <location>
        <begin position="14"/>
        <end position="24"/>
    </location>
</feature>
<keyword evidence="4" id="KW-1185">Reference proteome</keyword>
<dbReference type="AlphaFoldDB" id="A0A261R333"/>
<dbReference type="PANTHER" id="PTHR33608">
    <property type="entry name" value="BLL2464 PROTEIN"/>
    <property type="match status" value="1"/>
</dbReference>
<dbReference type="PANTHER" id="PTHR33608:SF6">
    <property type="entry name" value="BLL2464 PROTEIN"/>
    <property type="match status" value="1"/>
</dbReference>
<name>A0A261R333_9BORD</name>
<dbReference type="InterPro" id="IPR002881">
    <property type="entry name" value="DUF58"/>
</dbReference>
<dbReference type="InterPro" id="IPR036465">
    <property type="entry name" value="vWFA_dom_sf"/>
</dbReference>
<dbReference type="EMBL" id="NEVJ01000003">
    <property type="protein sequence ID" value="OZI19010.1"/>
    <property type="molecule type" value="Genomic_DNA"/>
</dbReference>